<keyword evidence="1" id="KW-1185">Reference proteome</keyword>
<dbReference type="Proteomes" id="UP000790787">
    <property type="component" value="Chromosome 7"/>
</dbReference>
<evidence type="ECO:0000313" key="2">
    <source>
        <dbReference type="RefSeq" id="XP_075074900.1"/>
    </source>
</evidence>
<accession>A0AC58RQ72</accession>
<dbReference type="RefSeq" id="XP_075074900.1">
    <property type="nucleotide sequence ID" value="XM_075218799.1"/>
</dbReference>
<name>A0AC58RQ72_TOBAC</name>
<evidence type="ECO:0000313" key="1">
    <source>
        <dbReference type="Proteomes" id="UP000790787"/>
    </source>
</evidence>
<reference evidence="2" key="2">
    <citation type="submission" date="2025-08" db="UniProtKB">
        <authorList>
            <consortium name="RefSeq"/>
        </authorList>
    </citation>
    <scope>IDENTIFICATION</scope>
    <source>
        <tissue evidence="2">Leaf</tissue>
    </source>
</reference>
<protein>
    <submittedName>
        <fullName evidence="2">Uncharacterized protein LOC142162444</fullName>
    </submittedName>
</protein>
<proteinExistence type="predicted"/>
<sequence length="150" mass="17620">MALLNAMDKWRHYLQYKHFVVKTDHHNLKYLLEQRVTSVIQQKGLTKLLRLDYEVQYKKRAKNREIAHSYEGDTKATELISQAAMTLQGPNIWHYTSSILRRKKKIYICTSGGLKTQLISIFHDSLVGGHLGQLGTLKRLSLMFYWPRMK</sequence>
<organism evidence="1 2">
    <name type="scientific">Nicotiana tabacum</name>
    <name type="common">Common tobacco</name>
    <dbReference type="NCBI Taxonomy" id="4097"/>
    <lineage>
        <taxon>Eukaryota</taxon>
        <taxon>Viridiplantae</taxon>
        <taxon>Streptophyta</taxon>
        <taxon>Embryophyta</taxon>
        <taxon>Tracheophyta</taxon>
        <taxon>Spermatophyta</taxon>
        <taxon>Magnoliopsida</taxon>
        <taxon>eudicotyledons</taxon>
        <taxon>Gunneridae</taxon>
        <taxon>Pentapetalae</taxon>
        <taxon>asterids</taxon>
        <taxon>lamiids</taxon>
        <taxon>Solanales</taxon>
        <taxon>Solanaceae</taxon>
        <taxon>Nicotianoideae</taxon>
        <taxon>Nicotianeae</taxon>
        <taxon>Nicotiana</taxon>
    </lineage>
</organism>
<reference evidence="1" key="1">
    <citation type="journal article" date="2014" name="Nat. Commun.">
        <title>The tobacco genome sequence and its comparison with those of tomato and potato.</title>
        <authorList>
            <person name="Sierro N."/>
            <person name="Battey J.N."/>
            <person name="Ouadi S."/>
            <person name="Bakaher N."/>
            <person name="Bovet L."/>
            <person name="Willig A."/>
            <person name="Goepfert S."/>
            <person name="Peitsch M.C."/>
            <person name="Ivanov N.V."/>
        </authorList>
    </citation>
    <scope>NUCLEOTIDE SEQUENCE [LARGE SCALE GENOMIC DNA]</scope>
</reference>
<gene>
    <name evidence="2" type="primary">LOC142162444</name>
</gene>